<dbReference type="WBParaSite" id="HCON_00012010-00002">
    <property type="protein sequence ID" value="HCON_00012010-00002"/>
    <property type="gene ID" value="HCON_00012010"/>
</dbReference>
<accession>A0A7I4XU88</accession>
<dbReference type="OrthoDB" id="10066279at2759"/>
<evidence type="ECO:0000313" key="2">
    <source>
        <dbReference type="Proteomes" id="UP000025227"/>
    </source>
</evidence>
<dbReference type="OMA" id="CRTCATL"/>
<name>A0A7I4XU88_HAECO</name>
<sequence>MSSENIDNMNDTGARGSLNGVEELVTFLGCASSNDRSAFSKRANIIFECRTCFTLFRKADGFMRHVTRCDSSRGTDAESEPERRTLYVSPAPAVPSAGRVSRVVPLKKPISTGAAYLQSTPPAPVLQQEAVIKQPPIKPGIRYHVSAGAQVFTLQSACGFRSYEKDSIHAKRGRPPKAEKMNVAKLPVKKEDDVFVSPSNRSTTDPKLEKMSYAFVPRDPVLQPTPTPPTVVMATGNGTQISPSRAPKRAYNRKVTPVLTPQKIQKTDNNDGGEEAVSVSSKSAKSDDPDLSAEIRPSRMRKTPKWLEDSAFVV</sequence>
<dbReference type="AlphaFoldDB" id="A0A7I4XU88"/>
<reference evidence="3" key="1">
    <citation type="submission" date="2020-12" db="UniProtKB">
        <authorList>
            <consortium name="WormBaseParasite"/>
        </authorList>
    </citation>
    <scope>IDENTIFICATION</scope>
    <source>
        <strain evidence="3">MHco3</strain>
    </source>
</reference>
<evidence type="ECO:0000313" key="3">
    <source>
        <dbReference type="WBParaSite" id="HCON_00012010-00002"/>
    </source>
</evidence>
<keyword evidence="2" id="KW-1185">Reference proteome</keyword>
<protein>
    <submittedName>
        <fullName evidence="3">C2H2-type domain-containing protein</fullName>
    </submittedName>
</protein>
<feature type="region of interest" description="Disordered" evidence="1">
    <location>
        <begin position="257"/>
        <end position="303"/>
    </location>
</feature>
<proteinExistence type="predicted"/>
<organism evidence="2 3">
    <name type="scientific">Haemonchus contortus</name>
    <name type="common">Barber pole worm</name>
    <dbReference type="NCBI Taxonomy" id="6289"/>
    <lineage>
        <taxon>Eukaryota</taxon>
        <taxon>Metazoa</taxon>
        <taxon>Ecdysozoa</taxon>
        <taxon>Nematoda</taxon>
        <taxon>Chromadorea</taxon>
        <taxon>Rhabditida</taxon>
        <taxon>Rhabditina</taxon>
        <taxon>Rhabditomorpha</taxon>
        <taxon>Strongyloidea</taxon>
        <taxon>Trichostrongylidae</taxon>
        <taxon>Haemonchus</taxon>
    </lineage>
</organism>
<evidence type="ECO:0000256" key="1">
    <source>
        <dbReference type="SAM" id="MobiDB-lite"/>
    </source>
</evidence>
<dbReference type="Proteomes" id="UP000025227">
    <property type="component" value="Unplaced"/>
</dbReference>